<dbReference type="Proteomes" id="UP000002357">
    <property type="component" value="Plasmid pSCL4"/>
</dbReference>
<dbReference type="AlphaFoldDB" id="D5SII3"/>
<dbReference type="EMBL" id="CM000914">
    <property type="protein sequence ID" value="EFG03726.2"/>
    <property type="molecule type" value="Genomic_DNA"/>
</dbReference>
<dbReference type="eggNOG" id="ENOG5034A3R">
    <property type="taxonomic scope" value="Bacteria"/>
</dbReference>
<keyword evidence="2" id="KW-1185">Reference proteome</keyword>
<protein>
    <submittedName>
        <fullName evidence="1">Uncharacterized protein</fullName>
    </submittedName>
</protein>
<accession>D5SII3</accession>
<evidence type="ECO:0000313" key="2">
    <source>
        <dbReference type="Proteomes" id="UP000002357"/>
    </source>
</evidence>
<proteinExistence type="predicted"/>
<evidence type="ECO:0000313" key="1">
    <source>
        <dbReference type="EMBL" id="EFG03726.2"/>
    </source>
</evidence>
<gene>
    <name evidence="1" type="ORF">SCLAV_p0235</name>
</gene>
<name>D5SII3_STRCL</name>
<geneLocation type="plasmid" evidence="1 2">
    <name>pSCL4</name>
</geneLocation>
<reference evidence="1 2" key="1">
    <citation type="journal article" date="2010" name="Genome Biol. Evol.">
        <title>The sequence of a 1.8-mb bacterial linear plasmid reveals a rich evolutionary reservoir of secondary metabolic pathways.</title>
        <authorList>
            <person name="Medema M.H."/>
            <person name="Trefzer A."/>
            <person name="Kovalchuk A."/>
            <person name="van den Berg M."/>
            <person name="Mueller U."/>
            <person name="Heijne W."/>
            <person name="Wu L."/>
            <person name="Alam M.T."/>
            <person name="Ronning C.M."/>
            <person name="Nierman W.C."/>
            <person name="Bovenberg R.A.L."/>
            <person name="Breitling R."/>
            <person name="Takano E."/>
        </authorList>
    </citation>
    <scope>NUCLEOTIDE SEQUENCE [LARGE SCALE GENOMIC DNA]</scope>
    <source>
        <strain evidence="2">ATCC 27064 / DSM 738 / JCM 4710 / NBRC 13307 / NCIMB 12785 / NRRL 3585 / VKM Ac-602</strain>
        <plasmid evidence="1">pSCL4</plasmid>
    </source>
</reference>
<organism evidence="1 2">
    <name type="scientific">Streptomyces clavuligerus</name>
    <dbReference type="NCBI Taxonomy" id="1901"/>
    <lineage>
        <taxon>Bacteria</taxon>
        <taxon>Bacillati</taxon>
        <taxon>Actinomycetota</taxon>
        <taxon>Actinomycetes</taxon>
        <taxon>Kitasatosporales</taxon>
        <taxon>Streptomycetaceae</taxon>
        <taxon>Streptomyces</taxon>
    </lineage>
</organism>
<keyword evidence="1" id="KW-0614">Plasmid</keyword>
<sequence>MPLTAVPVAERVVEHRGIHWSKETAVALEFLGIWPNTPDDGSPTIWQEKETGDLIIQSWLADEATIRQAQEVGSVPGHTTDIPPHEGVFRLPANMIQFIPRPPQNSEDTGGNSGT</sequence>